<accession>A0A4U6U545</accession>
<feature type="compositionally biased region" description="Basic and acidic residues" evidence="1">
    <location>
        <begin position="44"/>
        <end position="55"/>
    </location>
</feature>
<reference evidence="2" key="1">
    <citation type="submission" date="2019-03" db="EMBL/GenBank/DDBJ databases">
        <title>WGS assembly of Setaria viridis.</title>
        <authorList>
            <person name="Huang P."/>
            <person name="Jenkins J."/>
            <person name="Grimwood J."/>
            <person name="Barry K."/>
            <person name="Healey A."/>
            <person name="Mamidi S."/>
            <person name="Sreedasyam A."/>
            <person name="Shu S."/>
            <person name="Feldman M."/>
            <person name="Wu J."/>
            <person name="Yu Y."/>
            <person name="Chen C."/>
            <person name="Johnson J."/>
            <person name="Rokhsar D."/>
            <person name="Baxter I."/>
            <person name="Schmutz J."/>
            <person name="Brutnell T."/>
            <person name="Kellogg E."/>
        </authorList>
    </citation>
    <scope>NUCLEOTIDE SEQUENCE [LARGE SCALE GENOMIC DNA]</scope>
</reference>
<feature type="compositionally biased region" description="Low complexity" evidence="1">
    <location>
        <begin position="56"/>
        <end position="66"/>
    </location>
</feature>
<name>A0A4U6U545_SETVI</name>
<proteinExistence type="predicted"/>
<organism evidence="2 3">
    <name type="scientific">Setaria viridis</name>
    <name type="common">Green bristlegrass</name>
    <name type="synonym">Setaria italica subsp. viridis</name>
    <dbReference type="NCBI Taxonomy" id="4556"/>
    <lineage>
        <taxon>Eukaryota</taxon>
        <taxon>Viridiplantae</taxon>
        <taxon>Streptophyta</taxon>
        <taxon>Embryophyta</taxon>
        <taxon>Tracheophyta</taxon>
        <taxon>Spermatophyta</taxon>
        <taxon>Magnoliopsida</taxon>
        <taxon>Liliopsida</taxon>
        <taxon>Poales</taxon>
        <taxon>Poaceae</taxon>
        <taxon>PACMAD clade</taxon>
        <taxon>Panicoideae</taxon>
        <taxon>Panicodae</taxon>
        <taxon>Paniceae</taxon>
        <taxon>Cenchrinae</taxon>
        <taxon>Setaria</taxon>
    </lineage>
</organism>
<evidence type="ECO:0000256" key="1">
    <source>
        <dbReference type="SAM" id="MobiDB-lite"/>
    </source>
</evidence>
<feature type="compositionally biased region" description="Basic and acidic residues" evidence="1">
    <location>
        <begin position="1"/>
        <end position="10"/>
    </location>
</feature>
<feature type="region of interest" description="Disordered" evidence="1">
    <location>
        <begin position="1"/>
        <end position="28"/>
    </location>
</feature>
<dbReference type="EMBL" id="CM016557">
    <property type="protein sequence ID" value="TKW10052.1"/>
    <property type="molecule type" value="Genomic_DNA"/>
</dbReference>
<dbReference type="Proteomes" id="UP000298652">
    <property type="component" value="Chromosome 6"/>
</dbReference>
<sequence length="119" mass="12377">MLEKASRGRPLDIVTPGLPGPAPRATAPPHAHIVWRAHGSVAVHDEGRRRSRASERCGGAAATRARGGPRGACHRRAHLWLLAQPWSSGCQAARARAPSGCVPRGGDSGGRTAAETPAM</sequence>
<dbReference type="AlphaFoldDB" id="A0A4U6U545"/>
<evidence type="ECO:0000313" key="2">
    <source>
        <dbReference type="EMBL" id="TKW10052.1"/>
    </source>
</evidence>
<feature type="region of interest" description="Disordered" evidence="1">
    <location>
        <begin position="44"/>
        <end position="70"/>
    </location>
</feature>
<evidence type="ECO:0000313" key="3">
    <source>
        <dbReference type="Proteomes" id="UP000298652"/>
    </source>
</evidence>
<feature type="region of interest" description="Disordered" evidence="1">
    <location>
        <begin position="96"/>
        <end position="119"/>
    </location>
</feature>
<dbReference type="Gramene" id="TKW10052">
    <property type="protein sequence ID" value="TKW10052"/>
    <property type="gene ID" value="SEVIR_6G098900v2"/>
</dbReference>
<protein>
    <submittedName>
        <fullName evidence="2">Uncharacterized protein</fullName>
    </submittedName>
</protein>
<keyword evidence="3" id="KW-1185">Reference proteome</keyword>
<gene>
    <name evidence="2" type="ORF">SEVIR_6G098900v2</name>
</gene>